<gene>
    <name evidence="1" type="ORF">UFOPK3772_03103</name>
</gene>
<evidence type="ECO:0000313" key="1">
    <source>
        <dbReference type="EMBL" id="CAB4968432.1"/>
    </source>
</evidence>
<name>A0A6J7LME5_9ZZZZ</name>
<dbReference type="AlphaFoldDB" id="A0A6J7LME5"/>
<proteinExistence type="predicted"/>
<reference evidence="1" key="1">
    <citation type="submission" date="2020-05" db="EMBL/GenBank/DDBJ databases">
        <authorList>
            <person name="Chiriac C."/>
            <person name="Salcher M."/>
            <person name="Ghai R."/>
            <person name="Kavagutti S V."/>
        </authorList>
    </citation>
    <scope>NUCLEOTIDE SEQUENCE</scope>
</reference>
<organism evidence="1">
    <name type="scientific">freshwater metagenome</name>
    <dbReference type="NCBI Taxonomy" id="449393"/>
    <lineage>
        <taxon>unclassified sequences</taxon>
        <taxon>metagenomes</taxon>
        <taxon>ecological metagenomes</taxon>
    </lineage>
</organism>
<protein>
    <submittedName>
        <fullName evidence="1">Unannotated protein</fullName>
    </submittedName>
</protein>
<sequence length="116" mass="11909">MNNLGPSGQRMLDPAGDVRLGQDRVLVDACPKEQAAAGGCQAVDSGCGQAEDYRSDVGGVSAGRFLRVAFAGPGHPLGSDVGAHERLMADIRHAVEHRDQDSGITARAAAQLADSG</sequence>
<accession>A0A6J7LME5</accession>
<dbReference type="EMBL" id="CAFBNE010000156">
    <property type="protein sequence ID" value="CAB4968432.1"/>
    <property type="molecule type" value="Genomic_DNA"/>
</dbReference>